<sequence length="88" mass="8942">MPPPPCSPSSRSPLPFRLTVSSPLLLVTAAGGARSAGEAMLAVLPTPTLRSWHPMFPIWRGTDAATSIGAMVHGVVVVVLGSIGTPAA</sequence>
<name>F2E770_HORVV</name>
<organism evidence="1">
    <name type="scientific">Hordeum vulgare subsp. vulgare</name>
    <name type="common">Domesticated barley</name>
    <dbReference type="NCBI Taxonomy" id="112509"/>
    <lineage>
        <taxon>Eukaryota</taxon>
        <taxon>Viridiplantae</taxon>
        <taxon>Streptophyta</taxon>
        <taxon>Embryophyta</taxon>
        <taxon>Tracheophyta</taxon>
        <taxon>Spermatophyta</taxon>
        <taxon>Magnoliopsida</taxon>
        <taxon>Liliopsida</taxon>
        <taxon>Poales</taxon>
        <taxon>Poaceae</taxon>
        <taxon>BOP clade</taxon>
        <taxon>Pooideae</taxon>
        <taxon>Triticodae</taxon>
        <taxon>Triticeae</taxon>
        <taxon>Hordeinae</taxon>
        <taxon>Hordeum</taxon>
    </lineage>
</organism>
<accession>F2E770</accession>
<evidence type="ECO:0000313" key="1">
    <source>
        <dbReference type="EMBL" id="BAK03192.1"/>
    </source>
</evidence>
<reference evidence="1" key="1">
    <citation type="journal article" date="2011" name="Plant Physiol.">
        <title>Comprehensive sequence analysis of 24,783 barley full-length cDNAs derived from 12 clone libraries.</title>
        <authorList>
            <person name="Matsumoto T."/>
            <person name="Tanaka T."/>
            <person name="Sakai H."/>
            <person name="Amano N."/>
            <person name="Kanamori H."/>
            <person name="Kurita K."/>
            <person name="Kikuta A."/>
            <person name="Kamiya K."/>
            <person name="Yamamoto M."/>
            <person name="Ikawa H."/>
            <person name="Fujii N."/>
            <person name="Hori K."/>
            <person name="Itoh T."/>
            <person name="Sato K."/>
        </authorList>
    </citation>
    <scope>NUCLEOTIDE SEQUENCE</scope>
    <source>
        <tissue evidence="1">Shoot and root</tissue>
    </source>
</reference>
<proteinExistence type="evidence at transcript level"/>
<dbReference type="EMBL" id="AK371994">
    <property type="protein sequence ID" value="BAK03192.1"/>
    <property type="molecule type" value="mRNA"/>
</dbReference>
<dbReference type="AlphaFoldDB" id="F2E770"/>
<protein>
    <submittedName>
        <fullName evidence="1">Predicted protein</fullName>
    </submittedName>
</protein>